<dbReference type="Proteomes" id="UP000191897">
    <property type="component" value="Unassembled WGS sequence"/>
</dbReference>
<sequence length="60" mass="6789">MTFDAAHKAIDAAGAAAPDYPFCSAQKTIMSALFFRVSFFRRERSIPAILQIQLLYNLRH</sequence>
<evidence type="ECO:0000313" key="2">
    <source>
        <dbReference type="Proteomes" id="UP000191897"/>
    </source>
</evidence>
<gene>
    <name evidence="1" type="ORF">AGR4C_Cc160133</name>
</gene>
<evidence type="ECO:0000313" key="1">
    <source>
        <dbReference type="EMBL" id="CUX16739.1"/>
    </source>
</evidence>
<dbReference type="GeneID" id="92921896"/>
<proteinExistence type="predicted"/>
<dbReference type="RefSeq" id="WP_003503932.1">
    <property type="nucleotide sequence ID" value="NZ_LT009730.1"/>
</dbReference>
<reference evidence="1 2" key="1">
    <citation type="submission" date="2016-01" db="EMBL/GenBank/DDBJ databases">
        <authorList>
            <person name="Oliw E.H."/>
        </authorList>
    </citation>
    <scope>NUCLEOTIDE SEQUENCE [LARGE SCALE GENOMIC DNA]</scope>
    <source>
        <strain evidence="1 2">Kerr 14</strain>
    </source>
</reference>
<name>A0A1S7P790_AGRTU</name>
<organism evidence="1 2">
    <name type="scientific">Agrobacterium tumefaciens str. Kerr 14</name>
    <dbReference type="NCBI Taxonomy" id="1183424"/>
    <lineage>
        <taxon>Bacteria</taxon>
        <taxon>Pseudomonadati</taxon>
        <taxon>Pseudomonadota</taxon>
        <taxon>Alphaproteobacteria</taxon>
        <taxon>Hyphomicrobiales</taxon>
        <taxon>Rhizobiaceae</taxon>
        <taxon>Rhizobium/Agrobacterium group</taxon>
        <taxon>Agrobacterium</taxon>
        <taxon>Agrobacterium tumefaciens complex</taxon>
    </lineage>
</organism>
<dbReference type="EMBL" id="FBWC01000008">
    <property type="protein sequence ID" value="CUX16739.1"/>
    <property type="molecule type" value="Genomic_DNA"/>
</dbReference>
<dbReference type="AlphaFoldDB" id="A0A1S7P790"/>
<protein>
    <submittedName>
        <fullName evidence="1">Uncharacterized protein</fullName>
    </submittedName>
</protein>
<accession>A0A1S7P790</accession>